<evidence type="ECO:0000313" key="10">
    <source>
        <dbReference type="EMBL" id="PFH34832.1"/>
    </source>
</evidence>
<keyword evidence="6" id="KW-0325">Glycoprotein</keyword>
<dbReference type="InterPro" id="IPR051697">
    <property type="entry name" value="Patched_domain-protein"/>
</dbReference>
<feature type="region of interest" description="Disordered" evidence="7">
    <location>
        <begin position="481"/>
        <end position="501"/>
    </location>
</feature>
<dbReference type="Pfam" id="PF02460">
    <property type="entry name" value="Patched"/>
    <property type="match status" value="1"/>
</dbReference>
<feature type="transmembrane region" description="Helical" evidence="8">
    <location>
        <begin position="1183"/>
        <end position="1208"/>
    </location>
</feature>
<feature type="compositionally biased region" description="Polar residues" evidence="7">
    <location>
        <begin position="571"/>
        <end position="581"/>
    </location>
</feature>
<dbReference type="VEuPathDB" id="ToxoDB:BESB_068650"/>
<feature type="region of interest" description="Disordered" evidence="7">
    <location>
        <begin position="514"/>
        <end position="603"/>
    </location>
</feature>
<feature type="transmembrane region" description="Helical" evidence="8">
    <location>
        <begin position="1292"/>
        <end position="1314"/>
    </location>
</feature>
<feature type="transmembrane region" description="Helical" evidence="8">
    <location>
        <begin position="671"/>
        <end position="696"/>
    </location>
</feature>
<dbReference type="PANTHER" id="PTHR10796">
    <property type="entry name" value="PATCHED-RELATED"/>
    <property type="match status" value="1"/>
</dbReference>
<feature type="transmembrane region" description="Helical" evidence="8">
    <location>
        <begin position="254"/>
        <end position="273"/>
    </location>
</feature>
<dbReference type="PROSITE" id="PS50156">
    <property type="entry name" value="SSD"/>
    <property type="match status" value="1"/>
</dbReference>
<dbReference type="GeneID" id="40311791"/>
<feature type="region of interest" description="Disordered" evidence="7">
    <location>
        <begin position="1"/>
        <end position="77"/>
    </location>
</feature>
<evidence type="ECO:0000256" key="6">
    <source>
        <dbReference type="ARBA" id="ARBA00023180"/>
    </source>
</evidence>
<feature type="compositionally biased region" description="Low complexity" evidence="7">
    <location>
        <begin position="1135"/>
        <end position="1146"/>
    </location>
</feature>
<evidence type="ECO:0000256" key="4">
    <source>
        <dbReference type="ARBA" id="ARBA00022989"/>
    </source>
</evidence>
<feature type="region of interest" description="Disordered" evidence="7">
    <location>
        <begin position="844"/>
        <end position="884"/>
    </location>
</feature>
<keyword evidence="11" id="KW-1185">Reference proteome</keyword>
<evidence type="ECO:0000256" key="5">
    <source>
        <dbReference type="ARBA" id="ARBA00023136"/>
    </source>
</evidence>
<dbReference type="GO" id="GO:0016020">
    <property type="term" value="C:membrane"/>
    <property type="evidence" value="ECO:0007669"/>
    <property type="project" value="UniProtKB-SubCell"/>
</dbReference>
<feature type="region of interest" description="Disordered" evidence="7">
    <location>
        <begin position="1115"/>
        <end position="1158"/>
    </location>
</feature>
<gene>
    <name evidence="10" type="ORF">BESB_068650</name>
</gene>
<dbReference type="EMBL" id="NWUJ01000006">
    <property type="protein sequence ID" value="PFH34832.1"/>
    <property type="molecule type" value="Genomic_DNA"/>
</dbReference>
<proteinExistence type="inferred from homology"/>
<comment type="caution">
    <text evidence="10">The sequence shown here is derived from an EMBL/GenBank/DDBJ whole genome shotgun (WGS) entry which is preliminary data.</text>
</comment>
<dbReference type="SUPFAM" id="SSF82866">
    <property type="entry name" value="Multidrug efflux transporter AcrB transmembrane domain"/>
    <property type="match status" value="2"/>
</dbReference>
<protein>
    <recommendedName>
        <fullName evidence="9">SSD domain-containing protein</fullName>
    </recommendedName>
</protein>
<keyword evidence="3 8" id="KW-0812">Transmembrane</keyword>
<feature type="compositionally biased region" description="Polar residues" evidence="7">
    <location>
        <begin position="540"/>
        <end position="563"/>
    </location>
</feature>
<dbReference type="InterPro" id="IPR000731">
    <property type="entry name" value="SSD"/>
</dbReference>
<comment type="similarity">
    <text evidence="2">Belongs to the patched family.</text>
</comment>
<evidence type="ECO:0000256" key="7">
    <source>
        <dbReference type="SAM" id="MobiDB-lite"/>
    </source>
</evidence>
<feature type="transmembrane region" description="Helical" evidence="8">
    <location>
        <begin position="313"/>
        <end position="333"/>
    </location>
</feature>
<evidence type="ECO:0000256" key="2">
    <source>
        <dbReference type="ARBA" id="ARBA00005585"/>
    </source>
</evidence>
<dbReference type="KEGG" id="bbes:BESB_068650"/>
<reference evidence="10 11" key="1">
    <citation type="submission" date="2017-09" db="EMBL/GenBank/DDBJ databases">
        <title>Genome sequencing of Besnoitia besnoiti strain Bb-Ger1.</title>
        <authorList>
            <person name="Schares G."/>
            <person name="Venepally P."/>
            <person name="Lorenzi H.A."/>
        </authorList>
    </citation>
    <scope>NUCLEOTIDE SEQUENCE [LARGE SCALE GENOMIC DNA]</scope>
    <source>
        <strain evidence="10 11">Bb-Ger1</strain>
    </source>
</reference>
<dbReference type="RefSeq" id="XP_029218841.1">
    <property type="nucleotide sequence ID" value="XM_029365258.1"/>
</dbReference>
<keyword evidence="5 8" id="KW-0472">Membrane</keyword>
<keyword evidence="4 8" id="KW-1133">Transmembrane helix</keyword>
<feature type="compositionally biased region" description="Low complexity" evidence="7">
    <location>
        <begin position="860"/>
        <end position="871"/>
    </location>
</feature>
<evidence type="ECO:0000259" key="9">
    <source>
        <dbReference type="PROSITE" id="PS50156"/>
    </source>
</evidence>
<feature type="transmembrane region" description="Helical" evidence="8">
    <location>
        <begin position="285"/>
        <end position="306"/>
    </location>
</feature>
<feature type="compositionally biased region" description="Basic and acidic residues" evidence="7">
    <location>
        <begin position="37"/>
        <end position="57"/>
    </location>
</feature>
<accession>A0A2A9MHE7</accession>
<feature type="domain" description="SSD" evidence="9">
    <location>
        <begin position="253"/>
        <end position="410"/>
    </location>
</feature>
<sequence length="1330" mass="146329">MDSIIRGREVDPVGSRKLVIPRTFGDQNDNIPSRAAGLRDAENDTRDSSRKSRKDEGGDYPDGNYGGHFSSSSSGPTGMDDRDYMTFEDICLLNPFGECTIDSVLKFGLHEMRQMGLMPDEPEVWVFDGTVYNTKQVGFIPEYYLGGVTKEQCWRKMPLELAKRLLPMSRIRTLADQPGFAMVDIQCITKAQAVMLQYDADGRAQFEDRNMMWERLFIQIMKDNQSFGDLEVSFQAFRSRDDELRASTSESKDVVYVVFTFFILATYSTALNFSCDLYRNKLFSALMGFGAAFMGLGAGMGIVSYMGMPMVPTVLICPFLVLGIGVDDMFVVMNCYCVSYTIHDPEERCVQALRVSGLGISITTLTNLISFGVGSFSAYMSIRNFCVYSAMALLMGYVFVLSFFFPTLCIDARREECARVCPFCLPDVSDRQRVAQERLVEMTEDERKVVESMALLTQEELTAYKVNVFYEEYAIRQAARRGRRAAEKDGTAPHPRPSGHARMQRRLTAMFSAHRPLPPHSSPCEPCEPALASQKRERVSGSSEAGPSFFNQQHSTSAVSTSPMPLAVLSGSASSHASTNRSGKKNPVTDSRSSAVTCGERRLDAERDVEASCSGRAGGEKGDGHTGFCTRLTTTVGDLPPDLAREALYEEPRGNVGRKWREFFLCYYGPFLMWFPVKVVVLIVFAAIAGVSVYGFTKLEMGLELSELAPGNSYMRKFDADFARYFNKFDQPTDIFFVDRKKRPGDSGGSDGVAGGAPLSASPIQPRRLSLPQNLVDLPPSIDLNGSSLPFSSLETIALFSPLSPAVQEINSSNAGVALGTPAETDGATSGLNRARILPAASERAASAASVPPPPTLRGAAASESATSSASPFRPRTAVSGNGMAPRREISDLEVDLFLSREGMAGKNGADTQKNGSSSLIHRVLVDGPGSRILSAPIDQNAQSVDAGSGYSRDLGGEQATSLLFEPSDEPRGADDTTVRTEWWNPKVQAAMRAFHKKLESRATTSRLVNPLLTMLDDPQIGAKLRMGDKQARQHTCIPKLIFEDTIYYQLVHAKSPYRQFKFDFIWTGRELKTWRMRLLPKYMATSEERAAWMQQLRDDCDEAARAFTALTEDEMRGGGRGSARSKGEPHFLVSSSTSPSSRETSLGLGDHGGSMKGHSSLPAEPLYPVPYTYMMIFYESDLGILSSVLINMLSAGLAMLLVAFVLIPEALAGLLVIGMICLIDLALFGFMYFWRVKLHMVSTIALVISIGFAVDYSAHLCHTFTHCKGATREKRVIESLVLMGNPVFHGASSTLLGIMLLGFSESFVFTVFFRMMVMVRQRKALVPPN</sequence>
<comment type="subcellular location">
    <subcellularLocation>
        <location evidence="1">Membrane</location>
        <topology evidence="1">Multi-pass membrane protein</topology>
    </subcellularLocation>
</comment>
<dbReference type="InterPro" id="IPR003392">
    <property type="entry name" value="PTHD_SSD"/>
</dbReference>
<evidence type="ECO:0000256" key="8">
    <source>
        <dbReference type="SAM" id="Phobius"/>
    </source>
</evidence>
<feature type="transmembrane region" description="Helical" evidence="8">
    <location>
        <begin position="353"/>
        <end position="373"/>
    </location>
</feature>
<evidence type="ECO:0000256" key="1">
    <source>
        <dbReference type="ARBA" id="ARBA00004141"/>
    </source>
</evidence>
<organism evidence="10 11">
    <name type="scientific">Besnoitia besnoiti</name>
    <name type="common">Apicomplexan protozoan</name>
    <dbReference type="NCBI Taxonomy" id="94643"/>
    <lineage>
        <taxon>Eukaryota</taxon>
        <taxon>Sar</taxon>
        <taxon>Alveolata</taxon>
        <taxon>Apicomplexa</taxon>
        <taxon>Conoidasida</taxon>
        <taxon>Coccidia</taxon>
        <taxon>Eucoccidiorida</taxon>
        <taxon>Eimeriorina</taxon>
        <taxon>Sarcocystidae</taxon>
        <taxon>Besnoitia</taxon>
    </lineage>
</organism>
<dbReference type="PANTHER" id="PTHR10796:SF92">
    <property type="entry name" value="PATCHED-RELATED, ISOFORM A"/>
    <property type="match status" value="1"/>
</dbReference>
<name>A0A2A9MHE7_BESBE</name>
<feature type="transmembrane region" description="Helical" evidence="8">
    <location>
        <begin position="1214"/>
        <end position="1235"/>
    </location>
</feature>
<dbReference type="Proteomes" id="UP000224006">
    <property type="component" value="Chromosome VI"/>
</dbReference>
<evidence type="ECO:0000256" key="3">
    <source>
        <dbReference type="ARBA" id="ARBA00022692"/>
    </source>
</evidence>
<dbReference type="Gene3D" id="1.20.1640.10">
    <property type="entry name" value="Multidrug efflux transporter AcrB transmembrane domain"/>
    <property type="match status" value="2"/>
</dbReference>
<dbReference type="OrthoDB" id="330566at2759"/>
<evidence type="ECO:0000313" key="11">
    <source>
        <dbReference type="Proteomes" id="UP000224006"/>
    </source>
</evidence>
<feature type="compositionally biased region" description="Basic and acidic residues" evidence="7">
    <location>
        <begin position="1"/>
        <end position="11"/>
    </location>
</feature>
<feature type="transmembrane region" description="Helical" evidence="8">
    <location>
        <begin position="385"/>
        <end position="405"/>
    </location>
</feature>